<keyword evidence="10" id="KW-1185">Reference proteome</keyword>
<dbReference type="Proteomes" id="UP001443914">
    <property type="component" value="Unassembled WGS sequence"/>
</dbReference>
<evidence type="ECO:0000256" key="3">
    <source>
        <dbReference type="ARBA" id="ARBA00022833"/>
    </source>
</evidence>
<evidence type="ECO:0000256" key="2">
    <source>
        <dbReference type="ARBA" id="ARBA00022771"/>
    </source>
</evidence>
<evidence type="ECO:0000313" key="9">
    <source>
        <dbReference type="EMBL" id="KAK9755641.1"/>
    </source>
</evidence>
<keyword evidence="3" id="KW-0862">Zinc</keyword>
<dbReference type="GO" id="GO:0008270">
    <property type="term" value="F:zinc ion binding"/>
    <property type="evidence" value="ECO:0007669"/>
    <property type="project" value="UniProtKB-KW"/>
</dbReference>
<dbReference type="SUPFAM" id="SSF53098">
    <property type="entry name" value="Ribonuclease H-like"/>
    <property type="match status" value="1"/>
</dbReference>
<evidence type="ECO:0000256" key="4">
    <source>
        <dbReference type="ARBA" id="ARBA00023015"/>
    </source>
</evidence>
<evidence type="ECO:0000256" key="1">
    <source>
        <dbReference type="ARBA" id="ARBA00022723"/>
    </source>
</evidence>
<dbReference type="AlphaFoldDB" id="A0AAW1N5X5"/>
<dbReference type="InterPro" id="IPR052035">
    <property type="entry name" value="ZnF_BED_domain_contain"/>
</dbReference>
<dbReference type="SUPFAM" id="SSF57667">
    <property type="entry name" value="beta-beta-alpha zinc fingers"/>
    <property type="match status" value="1"/>
</dbReference>
<keyword evidence="6" id="KW-0804">Transcription</keyword>
<keyword evidence="1" id="KW-0479">Metal-binding</keyword>
<evidence type="ECO:0000313" key="10">
    <source>
        <dbReference type="Proteomes" id="UP001443914"/>
    </source>
</evidence>
<dbReference type="PANTHER" id="PTHR46481">
    <property type="entry name" value="ZINC FINGER BED DOMAIN-CONTAINING PROTEIN 4"/>
    <property type="match status" value="1"/>
</dbReference>
<dbReference type="EMBL" id="JBDFQZ010000001">
    <property type="protein sequence ID" value="KAK9755641.1"/>
    <property type="molecule type" value="Genomic_DNA"/>
</dbReference>
<keyword evidence="4" id="KW-0805">Transcription regulation</keyword>
<dbReference type="InterPro" id="IPR025525">
    <property type="entry name" value="hAT-like_transposase_RNase-H"/>
</dbReference>
<accession>A0AAW1N5X5</accession>
<reference evidence="9" key="1">
    <citation type="submission" date="2024-03" db="EMBL/GenBank/DDBJ databases">
        <title>WGS assembly of Saponaria officinalis var. Norfolk2.</title>
        <authorList>
            <person name="Jenkins J."/>
            <person name="Shu S."/>
            <person name="Grimwood J."/>
            <person name="Barry K."/>
            <person name="Goodstein D."/>
            <person name="Schmutz J."/>
            <person name="Leebens-Mack J."/>
            <person name="Osbourn A."/>
        </authorList>
    </citation>
    <scope>NUCLEOTIDE SEQUENCE [LARGE SCALE GENOMIC DNA]</scope>
    <source>
        <strain evidence="9">JIC</strain>
    </source>
</reference>
<dbReference type="InterPro" id="IPR012337">
    <property type="entry name" value="RNaseH-like_sf"/>
</dbReference>
<evidence type="ECO:0000256" key="6">
    <source>
        <dbReference type="ARBA" id="ARBA00023163"/>
    </source>
</evidence>
<dbReference type="PANTHER" id="PTHR46481:SF6">
    <property type="entry name" value="ZINC FINGER BED DOMAIN-CONTAINING PROTEIN RICESLEEPER 2-LIKE"/>
    <property type="match status" value="1"/>
</dbReference>
<dbReference type="GO" id="GO:0003677">
    <property type="term" value="F:DNA binding"/>
    <property type="evidence" value="ECO:0007669"/>
    <property type="project" value="UniProtKB-KW"/>
</dbReference>
<keyword evidence="5" id="KW-0238">DNA-binding</keyword>
<organism evidence="9 10">
    <name type="scientific">Saponaria officinalis</name>
    <name type="common">Common soapwort</name>
    <name type="synonym">Lychnis saponaria</name>
    <dbReference type="NCBI Taxonomy" id="3572"/>
    <lineage>
        <taxon>Eukaryota</taxon>
        <taxon>Viridiplantae</taxon>
        <taxon>Streptophyta</taxon>
        <taxon>Embryophyta</taxon>
        <taxon>Tracheophyta</taxon>
        <taxon>Spermatophyta</taxon>
        <taxon>Magnoliopsida</taxon>
        <taxon>eudicotyledons</taxon>
        <taxon>Gunneridae</taxon>
        <taxon>Pentapetalae</taxon>
        <taxon>Caryophyllales</taxon>
        <taxon>Caryophyllaceae</taxon>
        <taxon>Caryophylleae</taxon>
        <taxon>Saponaria</taxon>
    </lineage>
</organism>
<dbReference type="InterPro" id="IPR036236">
    <property type="entry name" value="Znf_C2H2_sf"/>
</dbReference>
<dbReference type="InterPro" id="IPR003656">
    <property type="entry name" value="Znf_BED"/>
</dbReference>
<dbReference type="Pfam" id="PF02892">
    <property type="entry name" value="zf-BED"/>
    <property type="match status" value="1"/>
</dbReference>
<dbReference type="SMART" id="SM00614">
    <property type="entry name" value="ZnF_BED"/>
    <property type="match status" value="1"/>
</dbReference>
<evidence type="ECO:0000259" key="8">
    <source>
        <dbReference type="PROSITE" id="PS50808"/>
    </source>
</evidence>
<evidence type="ECO:0000256" key="5">
    <source>
        <dbReference type="ARBA" id="ARBA00023125"/>
    </source>
</evidence>
<sequence>MLPTRLMLSLVMKWRLQAKNPIRPKYSSLRMEGSIGNAPNPIDVISGDEMEATSKKSKTSKIFKPKVTGVRKRQRRLTSPVWDQFVIQNEPDASRNLVCKCKKCAKTLIAESKNGTGNLIRHLKSCKGKYLRDIGQFIIKNNFGSMVSRLPKFNFDEFRQLVAIAISKHNLLLQLVEYDGIKNCFSYLNPDVKIFVRITVKSDILKINSLTSDCWSSVITDGYISLTAHFIDENWQLQKRVLNFSFLPPPHSGVAMSIKVTGLLREWGIENRIMSITLDNASANDAMVASLKPDLNLLSNGDYFHVRCCAHILNLIVQEGFKDLDIAILKVMESVKYCKGSQLRKQRFLNSVQHVKLESARGLRQDVPTRLNSTYLMLDNALYYRKALNNLAKSDLNYLHCPNEGEWDKIEKICKFLKVFYDVTSLFSGTKFPTSILYFTQVLRVRLLLKVEMGNIDGFMKTMATKMFVKFDKYWSYFSTIMAIVVVFDP</sequence>
<proteinExistence type="predicted"/>
<gene>
    <name evidence="9" type="ORF">RND81_01G040400</name>
</gene>
<keyword evidence="2 7" id="KW-0863">Zinc-finger</keyword>
<protein>
    <recommendedName>
        <fullName evidence="8">BED-type domain-containing protein</fullName>
    </recommendedName>
</protein>
<dbReference type="Pfam" id="PF14372">
    <property type="entry name" value="hAT-like_RNase-H"/>
    <property type="match status" value="1"/>
</dbReference>
<evidence type="ECO:0000256" key="7">
    <source>
        <dbReference type="PROSITE-ProRule" id="PRU00027"/>
    </source>
</evidence>
<name>A0AAW1N5X5_SAPOF</name>
<feature type="domain" description="BED-type" evidence="8">
    <location>
        <begin position="76"/>
        <end position="134"/>
    </location>
</feature>
<comment type="caution">
    <text evidence="9">The sequence shown here is derived from an EMBL/GenBank/DDBJ whole genome shotgun (WGS) entry which is preliminary data.</text>
</comment>
<dbReference type="PROSITE" id="PS50808">
    <property type="entry name" value="ZF_BED"/>
    <property type="match status" value="1"/>
</dbReference>